<dbReference type="Pfam" id="PF06904">
    <property type="entry name" value="Extensin-like_C"/>
    <property type="match status" value="1"/>
</dbReference>
<keyword evidence="3" id="KW-1185">Reference proteome</keyword>
<dbReference type="RefSeq" id="WP_275820449.1">
    <property type="nucleotide sequence ID" value="NZ_JARHUD010000002.1"/>
</dbReference>
<organism evidence="2 3">
    <name type="scientific">Aquibaculum arenosum</name>
    <dbReference type="NCBI Taxonomy" id="3032591"/>
    <lineage>
        <taxon>Bacteria</taxon>
        <taxon>Pseudomonadati</taxon>
        <taxon>Pseudomonadota</taxon>
        <taxon>Alphaproteobacteria</taxon>
        <taxon>Rhodospirillales</taxon>
        <taxon>Rhodovibrionaceae</taxon>
        <taxon>Aquibaculum</taxon>
    </lineage>
</organism>
<evidence type="ECO:0000313" key="2">
    <source>
        <dbReference type="EMBL" id="MDF2095228.1"/>
    </source>
</evidence>
<accession>A0ABT5YJZ7</accession>
<name>A0ABT5YJZ7_9PROT</name>
<evidence type="ECO:0000259" key="1">
    <source>
        <dbReference type="Pfam" id="PF06904"/>
    </source>
</evidence>
<gene>
    <name evidence="2" type="ORF">P2G67_04485</name>
</gene>
<proteinExistence type="predicted"/>
<sequence>MREVPRDPNANLYGVSLASLQENPQLCTFALGASGHRLSSVPDRPVQQGCGITNAIEVSGTSVNFNREFTATCPLAAAYAIFEADVLQPAAQRHFGEAVVDVEHWGTYACRNRNNRMAGPRSEHATGNAIDIAGVTLASGRKIKVEAGWRGRSDERAFLREVHLGACSIFQGVIGPDHDRAHHDHFHLDMGKWRFCR</sequence>
<comment type="caution">
    <text evidence="2">The sequence shown here is derived from an EMBL/GenBank/DDBJ whole genome shotgun (WGS) entry which is preliminary data.</text>
</comment>
<dbReference type="InterPro" id="IPR009683">
    <property type="entry name" value="Extensin-like_C"/>
</dbReference>
<dbReference type="EMBL" id="JARHUD010000002">
    <property type="protein sequence ID" value="MDF2095228.1"/>
    <property type="molecule type" value="Genomic_DNA"/>
</dbReference>
<dbReference type="Proteomes" id="UP001215503">
    <property type="component" value="Unassembled WGS sequence"/>
</dbReference>
<evidence type="ECO:0000313" key="3">
    <source>
        <dbReference type="Proteomes" id="UP001215503"/>
    </source>
</evidence>
<reference evidence="2 3" key="1">
    <citation type="submission" date="2023-03" db="EMBL/GenBank/DDBJ databases">
        <title>Fodinicurvata sp. CAU 1616 isolated from sea sendiment.</title>
        <authorList>
            <person name="Kim W."/>
        </authorList>
    </citation>
    <scope>NUCLEOTIDE SEQUENCE [LARGE SCALE GENOMIC DNA]</scope>
    <source>
        <strain evidence="2 3">CAU 1616</strain>
    </source>
</reference>
<protein>
    <submittedName>
        <fullName evidence="2">Extensin family protein</fullName>
    </submittedName>
</protein>
<feature type="domain" description="Extensin-like C-terminal" evidence="1">
    <location>
        <begin position="26"/>
        <end position="197"/>
    </location>
</feature>